<keyword evidence="6 8" id="KW-1133">Transmembrane helix</keyword>
<feature type="transmembrane region" description="Helical" evidence="8">
    <location>
        <begin position="20"/>
        <end position="42"/>
    </location>
</feature>
<evidence type="ECO:0000256" key="3">
    <source>
        <dbReference type="ARBA" id="ARBA00022676"/>
    </source>
</evidence>
<sequence length="480" mass="53036">MRSPLSFLAEAIAQRPLRLVVAVCAWHLLFWVLAPALGYRMLPLDTLELLGWGQEWQLGYYKHPPLGPWLGEGFLFLAGGRLDSLYLLAQLGMLVTFVYVYATARLWLDPLRAALAVALLEGSYFHTYLTPNFNMNSLQLPLWAALGYHFLRALREGGTGHWLLFGALAALCLLSKYSGLLLLAACLAAFLLDARGRAQLRRPGPWLAVVACLLLLGPHLAWLGEYWRLPWNYLRGFGSAGAGLSAHLFEPLRFALGALAGLLFCAILWLPLRLASRPAPPPADRWLLAALLFGPLLLSTLYGLATGSRLKSTWAFPFFSLIGVWAMLRIPPETARRRLPAFLLVLAGVLALTCSMHLLYKTRWGDSKTRFDGAMLAAQAERYWTAHANGPLRIVIGDHIDTAIVSSYAGSRPSMLIEGDFTLSPWLRPADVEASGALYVCRLGSVCPSSWEARLGARHEREIEGERFVFGIVRPGPPPD</sequence>
<feature type="domain" description="Glycosyltransferase RgtA/B/C/D-like" evidence="9">
    <location>
        <begin position="62"/>
        <end position="222"/>
    </location>
</feature>
<evidence type="ECO:0000256" key="4">
    <source>
        <dbReference type="ARBA" id="ARBA00022679"/>
    </source>
</evidence>
<evidence type="ECO:0000256" key="8">
    <source>
        <dbReference type="SAM" id="Phobius"/>
    </source>
</evidence>
<dbReference type="InterPro" id="IPR050297">
    <property type="entry name" value="LipidA_mod_glycosyltrf_83"/>
</dbReference>
<feature type="transmembrane region" description="Helical" evidence="8">
    <location>
        <begin position="340"/>
        <end position="360"/>
    </location>
</feature>
<gene>
    <name evidence="10" type="ORF">M0G41_13900</name>
</gene>
<protein>
    <submittedName>
        <fullName evidence="10">Glycosyltransferase family 39 protein</fullName>
    </submittedName>
</protein>
<feature type="transmembrane region" description="Helical" evidence="8">
    <location>
        <begin position="286"/>
        <end position="305"/>
    </location>
</feature>
<evidence type="ECO:0000256" key="6">
    <source>
        <dbReference type="ARBA" id="ARBA00022989"/>
    </source>
</evidence>
<keyword evidence="2" id="KW-1003">Cell membrane</keyword>
<dbReference type="PANTHER" id="PTHR33908:SF9">
    <property type="entry name" value="BLL5595 PROTEIN"/>
    <property type="match status" value="1"/>
</dbReference>
<feature type="transmembrane region" description="Helical" evidence="8">
    <location>
        <begin position="204"/>
        <end position="224"/>
    </location>
</feature>
<feature type="transmembrane region" description="Helical" evidence="8">
    <location>
        <begin position="162"/>
        <end position="192"/>
    </location>
</feature>
<keyword evidence="5 8" id="KW-0812">Transmembrane</keyword>
<feature type="transmembrane region" description="Helical" evidence="8">
    <location>
        <begin position="311"/>
        <end position="328"/>
    </location>
</feature>
<reference evidence="10" key="1">
    <citation type="submission" date="2022-04" db="EMBL/GenBank/DDBJ databases">
        <title>Lysobacter sp. CAU 1642 isolated from sea sand.</title>
        <authorList>
            <person name="Kim W."/>
        </authorList>
    </citation>
    <scope>NUCLEOTIDE SEQUENCE</scope>
    <source>
        <strain evidence="10">CAU 1642</strain>
    </source>
</reference>
<dbReference type="EMBL" id="JALNMH010000011">
    <property type="protein sequence ID" value="MCK7594762.1"/>
    <property type="molecule type" value="Genomic_DNA"/>
</dbReference>
<evidence type="ECO:0000256" key="1">
    <source>
        <dbReference type="ARBA" id="ARBA00004651"/>
    </source>
</evidence>
<evidence type="ECO:0000256" key="5">
    <source>
        <dbReference type="ARBA" id="ARBA00022692"/>
    </source>
</evidence>
<evidence type="ECO:0000256" key="2">
    <source>
        <dbReference type="ARBA" id="ARBA00022475"/>
    </source>
</evidence>
<dbReference type="PANTHER" id="PTHR33908">
    <property type="entry name" value="MANNOSYLTRANSFERASE YKCB-RELATED"/>
    <property type="match status" value="1"/>
</dbReference>
<comment type="caution">
    <text evidence="10">The sequence shown here is derived from an EMBL/GenBank/DDBJ whole genome shotgun (WGS) entry which is preliminary data.</text>
</comment>
<keyword evidence="11" id="KW-1185">Reference proteome</keyword>
<dbReference type="RefSeq" id="WP_248210383.1">
    <property type="nucleotide sequence ID" value="NZ_JALNMH010000011.1"/>
</dbReference>
<proteinExistence type="predicted"/>
<feature type="transmembrane region" description="Helical" evidence="8">
    <location>
        <begin position="254"/>
        <end position="274"/>
    </location>
</feature>
<keyword evidence="7 8" id="KW-0472">Membrane</keyword>
<organism evidence="10 11">
    <name type="scientific">Pseudomarimonas salicorniae</name>
    <dbReference type="NCBI Taxonomy" id="2933270"/>
    <lineage>
        <taxon>Bacteria</taxon>
        <taxon>Pseudomonadati</taxon>
        <taxon>Pseudomonadota</taxon>
        <taxon>Gammaproteobacteria</taxon>
        <taxon>Lysobacterales</taxon>
        <taxon>Lysobacteraceae</taxon>
        <taxon>Pseudomarimonas</taxon>
    </lineage>
</organism>
<comment type="subcellular location">
    <subcellularLocation>
        <location evidence="1">Cell membrane</location>
        <topology evidence="1">Multi-pass membrane protein</topology>
    </subcellularLocation>
</comment>
<keyword evidence="4" id="KW-0808">Transferase</keyword>
<dbReference type="InterPro" id="IPR038731">
    <property type="entry name" value="RgtA/B/C-like"/>
</dbReference>
<evidence type="ECO:0000313" key="10">
    <source>
        <dbReference type="EMBL" id="MCK7594762.1"/>
    </source>
</evidence>
<evidence type="ECO:0000259" key="9">
    <source>
        <dbReference type="Pfam" id="PF13231"/>
    </source>
</evidence>
<feature type="transmembrane region" description="Helical" evidence="8">
    <location>
        <begin position="85"/>
        <end position="104"/>
    </location>
</feature>
<dbReference type="Proteomes" id="UP001431449">
    <property type="component" value="Unassembled WGS sequence"/>
</dbReference>
<evidence type="ECO:0000256" key="7">
    <source>
        <dbReference type="ARBA" id="ARBA00023136"/>
    </source>
</evidence>
<keyword evidence="3" id="KW-0328">Glycosyltransferase</keyword>
<dbReference type="Pfam" id="PF13231">
    <property type="entry name" value="PMT_2"/>
    <property type="match status" value="1"/>
</dbReference>
<evidence type="ECO:0000313" key="11">
    <source>
        <dbReference type="Proteomes" id="UP001431449"/>
    </source>
</evidence>
<accession>A0ABT0GL37</accession>
<name>A0ABT0GL37_9GAMM</name>